<feature type="domain" description="Tim44-like" evidence="4">
    <location>
        <begin position="168"/>
        <end position="297"/>
    </location>
</feature>
<name>A0A8D4VUV1_9GAMM</name>
<dbReference type="PANTHER" id="PTHR41542">
    <property type="entry name" value="BLL5807 PROTEIN"/>
    <property type="match status" value="1"/>
</dbReference>
<dbReference type="Pfam" id="PF04280">
    <property type="entry name" value="Tim44"/>
    <property type="match status" value="1"/>
</dbReference>
<gene>
    <name evidence="5" type="ORF">MoryE10_34950</name>
</gene>
<organism evidence="5 6">
    <name type="scientific">Methylogaea oryzae</name>
    <dbReference type="NCBI Taxonomy" id="1295382"/>
    <lineage>
        <taxon>Bacteria</taxon>
        <taxon>Pseudomonadati</taxon>
        <taxon>Pseudomonadota</taxon>
        <taxon>Gammaproteobacteria</taxon>
        <taxon>Methylococcales</taxon>
        <taxon>Methylococcaceae</taxon>
        <taxon>Methylogaea</taxon>
    </lineage>
</organism>
<dbReference type="Proteomes" id="UP000824988">
    <property type="component" value="Chromosome"/>
</dbReference>
<feature type="compositionally biased region" description="Low complexity" evidence="1">
    <location>
        <begin position="50"/>
        <end position="75"/>
    </location>
</feature>
<accession>A0A8D4VUV1</accession>
<reference evidence="5" key="1">
    <citation type="submission" date="2019-06" db="EMBL/GenBank/DDBJ databases">
        <title>Complete genome sequence of Methylogaea oryzae strain JCM16910.</title>
        <authorList>
            <person name="Asakawa S."/>
        </authorList>
    </citation>
    <scope>NUCLEOTIDE SEQUENCE</scope>
    <source>
        <strain evidence="5">E10</strain>
    </source>
</reference>
<evidence type="ECO:0000313" key="6">
    <source>
        <dbReference type="Proteomes" id="UP000824988"/>
    </source>
</evidence>
<evidence type="ECO:0000313" key="5">
    <source>
        <dbReference type="EMBL" id="BBL72889.1"/>
    </source>
</evidence>
<keyword evidence="6" id="KW-1185">Reference proteome</keyword>
<keyword evidence="3" id="KW-0732">Signal</keyword>
<evidence type="ECO:0000256" key="2">
    <source>
        <dbReference type="SAM" id="Phobius"/>
    </source>
</evidence>
<dbReference type="EMBL" id="AP019782">
    <property type="protein sequence ID" value="BBL72889.1"/>
    <property type="molecule type" value="Genomic_DNA"/>
</dbReference>
<feature type="transmembrane region" description="Helical" evidence="2">
    <location>
        <begin position="80"/>
        <end position="99"/>
    </location>
</feature>
<feature type="transmembrane region" description="Helical" evidence="2">
    <location>
        <begin position="111"/>
        <end position="127"/>
    </location>
</feature>
<feature type="region of interest" description="Disordered" evidence="1">
    <location>
        <begin position="46"/>
        <end position="76"/>
    </location>
</feature>
<keyword evidence="2" id="KW-0472">Membrane</keyword>
<proteinExistence type="predicted"/>
<keyword evidence="2" id="KW-1133">Transmembrane helix</keyword>
<evidence type="ECO:0000259" key="4">
    <source>
        <dbReference type="SMART" id="SM00978"/>
    </source>
</evidence>
<sequence>MSNKLKFFIIALTVSSILALTGTAEAARFGGGKSFGSKPSYNMPYKRPAEAPAASPAPQHTAPTAAPAPNPAQAAGKRSGLMGMLGGLAMGGLLGAMLFGGGFHGINPLDILLFGGLAFLAFKLLAARRGQPQPVAGYQRQVDEGGGPAGFDTDILSRKGPAEASVYSAASAKPSVPADFDAAGFLEGAKSAYRHLQTSWDQGDLAEIRGLATDRVFAEIQDQYRARQGENRTELLKLEAELLEVRERDNDREASVLFDVLMRESDDERPKQVREVWHFIRSKASRQPTWFLDGIQQLDD</sequence>
<evidence type="ECO:0000256" key="1">
    <source>
        <dbReference type="SAM" id="MobiDB-lite"/>
    </source>
</evidence>
<dbReference type="InterPro" id="IPR007379">
    <property type="entry name" value="Tim44-like_dom"/>
</dbReference>
<dbReference type="AlphaFoldDB" id="A0A8D4VUV1"/>
<dbReference type="RefSeq" id="WP_221047817.1">
    <property type="nucleotide sequence ID" value="NZ_AP019782.1"/>
</dbReference>
<keyword evidence="2" id="KW-0812">Transmembrane</keyword>
<dbReference type="PANTHER" id="PTHR41542:SF1">
    <property type="entry name" value="BLL5807 PROTEIN"/>
    <property type="match status" value="1"/>
</dbReference>
<protein>
    <submittedName>
        <fullName evidence="5">Transport protein</fullName>
    </submittedName>
</protein>
<evidence type="ECO:0000256" key="3">
    <source>
        <dbReference type="SAM" id="SignalP"/>
    </source>
</evidence>
<feature type="chain" id="PRO_5034057517" evidence="3">
    <location>
        <begin position="27"/>
        <end position="300"/>
    </location>
</feature>
<dbReference type="KEGG" id="moz:MoryE10_34950"/>
<dbReference type="SMART" id="SM00978">
    <property type="entry name" value="Tim44"/>
    <property type="match status" value="1"/>
</dbReference>
<feature type="signal peptide" evidence="3">
    <location>
        <begin position="1"/>
        <end position="26"/>
    </location>
</feature>